<dbReference type="AlphaFoldDB" id="A0A915CVR8"/>
<evidence type="ECO:0000313" key="2">
    <source>
        <dbReference type="Proteomes" id="UP000887574"/>
    </source>
</evidence>
<feature type="region of interest" description="Disordered" evidence="1">
    <location>
        <begin position="1"/>
        <end position="40"/>
    </location>
</feature>
<organism evidence="2 3">
    <name type="scientific">Ditylenchus dipsaci</name>
    <dbReference type="NCBI Taxonomy" id="166011"/>
    <lineage>
        <taxon>Eukaryota</taxon>
        <taxon>Metazoa</taxon>
        <taxon>Ecdysozoa</taxon>
        <taxon>Nematoda</taxon>
        <taxon>Chromadorea</taxon>
        <taxon>Rhabditida</taxon>
        <taxon>Tylenchina</taxon>
        <taxon>Tylenchomorpha</taxon>
        <taxon>Sphaerularioidea</taxon>
        <taxon>Anguinidae</taxon>
        <taxon>Anguininae</taxon>
        <taxon>Ditylenchus</taxon>
    </lineage>
</organism>
<dbReference type="Proteomes" id="UP000887574">
    <property type="component" value="Unplaced"/>
</dbReference>
<protein>
    <submittedName>
        <fullName evidence="3">Uncharacterized protein</fullName>
    </submittedName>
</protein>
<evidence type="ECO:0000256" key="1">
    <source>
        <dbReference type="SAM" id="MobiDB-lite"/>
    </source>
</evidence>
<dbReference type="WBParaSite" id="jg12672">
    <property type="protein sequence ID" value="jg12672"/>
    <property type="gene ID" value="jg12672"/>
</dbReference>
<sequence>MHPAVEQALDENENDQQIEIQPVGNDADPQNQEGEEQTREHFDVVFIEDENLYLLTMLHGYICHIYDQELSNRKDKPDLKCLDWSSPAHTLYR</sequence>
<name>A0A915CVR8_9BILA</name>
<reference evidence="3" key="1">
    <citation type="submission" date="2022-11" db="UniProtKB">
        <authorList>
            <consortium name="WormBaseParasite"/>
        </authorList>
    </citation>
    <scope>IDENTIFICATION</scope>
</reference>
<accession>A0A915CVR8</accession>
<keyword evidence="2" id="KW-1185">Reference proteome</keyword>
<evidence type="ECO:0000313" key="3">
    <source>
        <dbReference type="WBParaSite" id="jg12672"/>
    </source>
</evidence>
<proteinExistence type="predicted"/>